<dbReference type="InterPro" id="IPR027417">
    <property type="entry name" value="P-loop_NTPase"/>
</dbReference>
<protein>
    <recommendedName>
        <fullName evidence="3">Cell division inhibitor SulA</fullName>
    </recommendedName>
</protein>
<dbReference type="Gene3D" id="3.40.50.300">
    <property type="entry name" value="P-loop containing nucleotide triphosphate hydrolases"/>
    <property type="match status" value="1"/>
</dbReference>
<accession>A0AA47KIW0</accession>
<dbReference type="SUPFAM" id="SSF52540">
    <property type="entry name" value="P-loop containing nucleoside triphosphate hydrolases"/>
    <property type="match status" value="1"/>
</dbReference>
<dbReference type="Proteomes" id="UP001164748">
    <property type="component" value="Chromosome"/>
</dbReference>
<evidence type="ECO:0000313" key="2">
    <source>
        <dbReference type="Proteomes" id="UP001164748"/>
    </source>
</evidence>
<name>A0AA47KIW0_9GAMM</name>
<proteinExistence type="predicted"/>
<dbReference type="AlphaFoldDB" id="A0AA47KIW0"/>
<sequence>MYVTSNVSNQAKVQYPARVTPSSCYHAAFAVATQVNAHWQATLRAIALQARQPKWVTIINPPRALNAAQLSLWGINANQVRVVHRQAGYDDEALIDAALAADTSCAIIAFTPTDKPFNYCEQNKQGIARIDPAFIQRH</sequence>
<reference evidence="1" key="1">
    <citation type="submission" date="2022-09" db="EMBL/GenBank/DDBJ databases">
        <authorList>
            <person name="Li Z.-J."/>
        </authorList>
    </citation>
    <scope>NUCLEOTIDE SEQUENCE</scope>
    <source>
        <strain evidence="1">TGB11</strain>
    </source>
</reference>
<evidence type="ECO:0008006" key="3">
    <source>
        <dbReference type="Google" id="ProtNLM"/>
    </source>
</evidence>
<dbReference type="EMBL" id="CP114588">
    <property type="protein sequence ID" value="WBA07613.1"/>
    <property type="molecule type" value="Genomic_DNA"/>
</dbReference>
<organism evidence="1 2">
    <name type="scientific">Salinivibrio kushneri</name>
    <dbReference type="NCBI Taxonomy" id="1908198"/>
    <lineage>
        <taxon>Bacteria</taxon>
        <taxon>Pseudomonadati</taxon>
        <taxon>Pseudomonadota</taxon>
        <taxon>Gammaproteobacteria</taxon>
        <taxon>Vibrionales</taxon>
        <taxon>Vibrionaceae</taxon>
        <taxon>Salinivibrio</taxon>
    </lineage>
</organism>
<gene>
    <name evidence="1" type="ORF">N8M53_06965</name>
</gene>
<dbReference type="RefSeq" id="WP_269578250.1">
    <property type="nucleotide sequence ID" value="NZ_CP114588.1"/>
</dbReference>
<evidence type="ECO:0000313" key="1">
    <source>
        <dbReference type="EMBL" id="WBA07613.1"/>
    </source>
</evidence>